<dbReference type="Proteomes" id="UP000291020">
    <property type="component" value="Unassembled WGS sequence"/>
</dbReference>
<accession>A0A452HA20</accession>
<dbReference type="PANTHER" id="PTHR11071:SF561">
    <property type="entry name" value="PEPTIDYL-PROLYL CIS-TRANS ISOMERASE D-RELATED"/>
    <property type="match status" value="1"/>
</dbReference>
<keyword evidence="4 5" id="KW-0413">Isomerase</keyword>
<dbReference type="Pfam" id="PF00160">
    <property type="entry name" value="Pro_isomerase"/>
    <property type="match status" value="1"/>
</dbReference>
<dbReference type="PROSITE" id="PS50072">
    <property type="entry name" value="CSA_PPIASE_2"/>
    <property type="match status" value="1"/>
</dbReference>
<comment type="catalytic activity">
    <reaction evidence="5">
        <text>[protein]-peptidylproline (omega=180) = [protein]-peptidylproline (omega=0)</text>
        <dbReference type="Rhea" id="RHEA:16237"/>
        <dbReference type="Rhea" id="RHEA-COMP:10747"/>
        <dbReference type="Rhea" id="RHEA-COMP:10748"/>
        <dbReference type="ChEBI" id="CHEBI:83833"/>
        <dbReference type="ChEBI" id="CHEBI:83834"/>
        <dbReference type="EC" id="5.2.1.8"/>
    </reaction>
</comment>
<dbReference type="GO" id="GO:0005737">
    <property type="term" value="C:cytoplasm"/>
    <property type="evidence" value="ECO:0007669"/>
    <property type="project" value="TreeGrafter"/>
</dbReference>
<dbReference type="GO" id="GO:0016018">
    <property type="term" value="F:cyclosporin A binding"/>
    <property type="evidence" value="ECO:0007669"/>
    <property type="project" value="TreeGrafter"/>
</dbReference>
<dbReference type="InterPro" id="IPR029000">
    <property type="entry name" value="Cyclophilin-like_dom_sf"/>
</dbReference>
<protein>
    <recommendedName>
        <fullName evidence="5">Peptidyl-prolyl cis-trans isomerase</fullName>
        <shortName evidence="5">PPIase</shortName>
        <ecNumber evidence="5">5.2.1.8</ecNumber>
    </recommendedName>
</protein>
<organism evidence="7 8">
    <name type="scientific">Gopherus agassizii</name>
    <name type="common">Agassiz's desert tortoise</name>
    <dbReference type="NCBI Taxonomy" id="38772"/>
    <lineage>
        <taxon>Eukaryota</taxon>
        <taxon>Metazoa</taxon>
        <taxon>Chordata</taxon>
        <taxon>Craniata</taxon>
        <taxon>Vertebrata</taxon>
        <taxon>Euteleostomi</taxon>
        <taxon>Archelosauria</taxon>
        <taxon>Testudinata</taxon>
        <taxon>Testudines</taxon>
        <taxon>Cryptodira</taxon>
        <taxon>Durocryptodira</taxon>
        <taxon>Testudinoidea</taxon>
        <taxon>Testudinidae</taxon>
        <taxon>Gopherus</taxon>
    </lineage>
</organism>
<dbReference type="InterPro" id="IPR020892">
    <property type="entry name" value="Cyclophilin-type_PPIase_CS"/>
</dbReference>
<proteinExistence type="inferred from homology"/>
<evidence type="ECO:0000256" key="5">
    <source>
        <dbReference type="RuleBase" id="RU363019"/>
    </source>
</evidence>
<dbReference type="PROSITE" id="PS00170">
    <property type="entry name" value="CSA_PPIASE_1"/>
    <property type="match status" value="1"/>
</dbReference>
<dbReference type="SUPFAM" id="SSF50891">
    <property type="entry name" value="Cyclophilin-like"/>
    <property type="match status" value="1"/>
</dbReference>
<evidence type="ECO:0000313" key="7">
    <source>
        <dbReference type="Ensembl" id="ENSGAGP00000011532.1"/>
    </source>
</evidence>
<keyword evidence="1" id="KW-0597">Phosphoprotein</keyword>
<dbReference type="AlphaFoldDB" id="A0A452HA20"/>
<dbReference type="EC" id="5.2.1.8" evidence="5"/>
<dbReference type="Gene3D" id="2.40.100.10">
    <property type="entry name" value="Cyclophilin-like"/>
    <property type="match status" value="1"/>
</dbReference>
<feature type="domain" description="PPIase cyclophilin-type" evidence="6">
    <location>
        <begin position="48"/>
        <end position="203"/>
    </location>
</feature>
<sequence>SAALTCRTRLWLYHLFVMQPSKSLAKNKTRAHVSLAAELSKETNPVVYFEVSADDEPLGHITMELFSNIVPRTAENFRALCTGEKGFGFKNSIFHRIVPDFVCQGGDITRHDGTGGRSIYGDAFEDENFEVKHTGPGLLSMANRGRDTNNSQFFITLKKAEHLDFKHVVFGFVKDGMDVVKKMESFGSPKGLMNRIVITDCGQI</sequence>
<dbReference type="STRING" id="38772.ENSGAGP00000011532"/>
<dbReference type="GO" id="GO:0006457">
    <property type="term" value="P:protein folding"/>
    <property type="evidence" value="ECO:0007669"/>
    <property type="project" value="InterPro"/>
</dbReference>
<comment type="similarity">
    <text evidence="5">Belongs to the cyclophilin-type PPIase family.</text>
</comment>
<reference evidence="8" key="1">
    <citation type="journal article" date="2017" name="PLoS ONE">
        <title>The Agassiz's desert tortoise genome provides a resource for the conservation of a threatened species.</title>
        <authorList>
            <person name="Tollis M."/>
            <person name="DeNardo D.F."/>
            <person name="Cornelius J.A."/>
            <person name="Dolby G.A."/>
            <person name="Edwards T."/>
            <person name="Henen B.T."/>
            <person name="Karl A.E."/>
            <person name="Murphy R.W."/>
            <person name="Kusumi K."/>
        </authorList>
    </citation>
    <scope>NUCLEOTIDE SEQUENCE [LARGE SCALE GENOMIC DNA]</scope>
</reference>
<name>A0A452HA20_9SAUR</name>
<dbReference type="FunFam" id="2.40.100.10:FF:000020">
    <property type="entry name" value="E3 SUMO-protein ligase RanBP2"/>
    <property type="match status" value="1"/>
</dbReference>
<comment type="function">
    <text evidence="5">PPIases accelerate the folding of proteins. It catalyzes the cis-trans isomerization of proline imidic peptide bonds in oligopeptides.</text>
</comment>
<dbReference type="GO" id="GO:0003755">
    <property type="term" value="F:peptidyl-prolyl cis-trans isomerase activity"/>
    <property type="evidence" value="ECO:0007669"/>
    <property type="project" value="UniProtKB-UniRule"/>
</dbReference>
<evidence type="ECO:0000313" key="8">
    <source>
        <dbReference type="Proteomes" id="UP000291020"/>
    </source>
</evidence>
<keyword evidence="3 5" id="KW-0697">Rotamase</keyword>
<dbReference type="Ensembl" id="ENSGAGT00000013204.1">
    <property type="protein sequence ID" value="ENSGAGP00000011532.1"/>
    <property type="gene ID" value="ENSGAGG00000008887.1"/>
</dbReference>
<dbReference type="InterPro" id="IPR002130">
    <property type="entry name" value="Cyclophilin-type_PPIase_dom"/>
</dbReference>
<dbReference type="PRINTS" id="PR00153">
    <property type="entry name" value="CSAPPISMRASE"/>
</dbReference>
<evidence type="ECO:0000256" key="4">
    <source>
        <dbReference type="ARBA" id="ARBA00023235"/>
    </source>
</evidence>
<evidence type="ECO:0000259" key="6">
    <source>
        <dbReference type="PROSITE" id="PS50072"/>
    </source>
</evidence>
<reference evidence="7" key="3">
    <citation type="submission" date="2025-09" db="UniProtKB">
        <authorList>
            <consortium name="Ensembl"/>
        </authorList>
    </citation>
    <scope>IDENTIFICATION</scope>
</reference>
<keyword evidence="8" id="KW-1185">Reference proteome</keyword>
<dbReference type="PANTHER" id="PTHR11071">
    <property type="entry name" value="PEPTIDYL-PROLYL CIS-TRANS ISOMERASE"/>
    <property type="match status" value="1"/>
</dbReference>
<reference evidence="7" key="2">
    <citation type="submission" date="2025-08" db="UniProtKB">
        <authorList>
            <consortium name="Ensembl"/>
        </authorList>
    </citation>
    <scope>IDENTIFICATION</scope>
</reference>
<evidence type="ECO:0000256" key="3">
    <source>
        <dbReference type="ARBA" id="ARBA00023110"/>
    </source>
</evidence>
<evidence type="ECO:0000256" key="2">
    <source>
        <dbReference type="ARBA" id="ARBA00022737"/>
    </source>
</evidence>
<keyword evidence="2" id="KW-0677">Repeat</keyword>
<evidence type="ECO:0000256" key="1">
    <source>
        <dbReference type="ARBA" id="ARBA00022553"/>
    </source>
</evidence>